<dbReference type="KEGG" id="hdn:Hden_2145"/>
<evidence type="ECO:0000256" key="1">
    <source>
        <dbReference type="SAM" id="SignalP"/>
    </source>
</evidence>
<keyword evidence="1" id="KW-0732">Signal</keyword>
<keyword evidence="3" id="KW-1185">Reference proteome</keyword>
<name>D8JQJ0_HYPDA</name>
<organism evidence="2 3">
    <name type="scientific">Hyphomicrobium denitrificans (strain ATCC 51888 / DSM 1869 / NCIMB 11706 / TK 0415)</name>
    <dbReference type="NCBI Taxonomy" id="582899"/>
    <lineage>
        <taxon>Bacteria</taxon>
        <taxon>Pseudomonadati</taxon>
        <taxon>Pseudomonadota</taxon>
        <taxon>Alphaproteobacteria</taxon>
        <taxon>Hyphomicrobiales</taxon>
        <taxon>Hyphomicrobiaceae</taxon>
        <taxon>Hyphomicrobium</taxon>
    </lineage>
</organism>
<accession>D8JQJ0</accession>
<evidence type="ECO:0000313" key="3">
    <source>
        <dbReference type="Proteomes" id="UP000002033"/>
    </source>
</evidence>
<evidence type="ECO:0000313" key="2">
    <source>
        <dbReference type="EMBL" id="ADJ23944.1"/>
    </source>
</evidence>
<reference evidence="3" key="1">
    <citation type="journal article" date="2011" name="J. Bacteriol.">
        <title>Genome sequences of eight morphologically diverse alphaproteobacteria.</title>
        <authorList>
            <consortium name="US DOE Joint Genome Institute"/>
            <person name="Brown P.J."/>
            <person name="Kysela D.T."/>
            <person name="Buechlein A."/>
            <person name="Hemmerich C."/>
            <person name="Brun Y.V."/>
        </authorList>
    </citation>
    <scope>NUCLEOTIDE SEQUENCE [LARGE SCALE GENOMIC DNA]</scope>
    <source>
        <strain evidence="3">ATCC 51888 / DSM 1869 / NCIB 11706 / TK 0415</strain>
    </source>
</reference>
<dbReference type="Proteomes" id="UP000002033">
    <property type="component" value="Chromosome"/>
</dbReference>
<dbReference type="AlphaFoldDB" id="D8JQJ0"/>
<gene>
    <name evidence="2" type="ordered locus">Hden_2145</name>
</gene>
<dbReference type="EMBL" id="CP002083">
    <property type="protein sequence ID" value="ADJ23944.1"/>
    <property type="molecule type" value="Genomic_DNA"/>
</dbReference>
<feature type="signal peptide" evidence="1">
    <location>
        <begin position="1"/>
        <end position="33"/>
    </location>
</feature>
<protein>
    <recommendedName>
        <fullName evidence="4">Secretin/TonB short N-terminal domain-containing protein</fullName>
    </recommendedName>
</protein>
<feature type="chain" id="PRO_5003116024" description="Secretin/TonB short N-terminal domain-containing protein" evidence="1">
    <location>
        <begin position="34"/>
        <end position="142"/>
    </location>
</feature>
<proteinExistence type="predicted"/>
<evidence type="ECO:0008006" key="4">
    <source>
        <dbReference type="Google" id="ProtNLM"/>
    </source>
</evidence>
<dbReference type="HOGENOM" id="CLU_1813180_0_0_5"/>
<sequence precursor="true">MLLSVRSNVKIRSLRLFLILASASLTLPSNARADGVTIESENPRQSIRLKLDNATIRSVLEAVRDKYGIEISASDDPAFDEPITATYEGNLPKIFERLLRNQNYMLVRSAKNVTGVEKILIAVVDRSKPMKSAPAPEPTPMP</sequence>